<accession>A0A0M0JTJ2</accession>
<gene>
    <name evidence="2" type="ORF">Ctob_006390</name>
</gene>
<feature type="chain" id="PRO_5005602075" evidence="1">
    <location>
        <begin position="18"/>
        <end position="175"/>
    </location>
</feature>
<dbReference type="AlphaFoldDB" id="A0A0M0JTJ2"/>
<sequence>MPIRVWSVLALLAACQALQLPARVRARAHRAPVLRAAEGGADADGDEGAGGLSLEAAFQARLAKEGGATQFKLRTDAARAADEAKGSLESLTSKVSKSVSGLLDLGSGRPAADGLLDQKQWNATVAFFVLLIALSVGNALFNAPPDGSFAGGGSGTVGIDTFTSDGGGLQFGKRN</sequence>
<evidence type="ECO:0000313" key="2">
    <source>
        <dbReference type="EMBL" id="KOO29647.1"/>
    </source>
</evidence>
<feature type="signal peptide" evidence="1">
    <location>
        <begin position="1"/>
        <end position="17"/>
    </location>
</feature>
<comment type="caution">
    <text evidence="2">The sequence shown here is derived from an EMBL/GenBank/DDBJ whole genome shotgun (WGS) entry which is preliminary data.</text>
</comment>
<protein>
    <submittedName>
        <fullName evidence="2">Uncharacterized protein</fullName>
    </submittedName>
</protein>
<evidence type="ECO:0000256" key="1">
    <source>
        <dbReference type="SAM" id="SignalP"/>
    </source>
</evidence>
<dbReference type="Proteomes" id="UP000037460">
    <property type="component" value="Unassembled WGS sequence"/>
</dbReference>
<name>A0A0M0JTJ2_9EUKA</name>
<proteinExistence type="predicted"/>
<organism evidence="2 3">
    <name type="scientific">Chrysochromulina tobinii</name>
    <dbReference type="NCBI Taxonomy" id="1460289"/>
    <lineage>
        <taxon>Eukaryota</taxon>
        <taxon>Haptista</taxon>
        <taxon>Haptophyta</taxon>
        <taxon>Prymnesiophyceae</taxon>
        <taxon>Prymnesiales</taxon>
        <taxon>Chrysochromulinaceae</taxon>
        <taxon>Chrysochromulina</taxon>
    </lineage>
</organism>
<dbReference type="EMBL" id="JWZX01002384">
    <property type="protein sequence ID" value="KOO29647.1"/>
    <property type="molecule type" value="Genomic_DNA"/>
</dbReference>
<keyword evidence="1" id="KW-0732">Signal</keyword>
<evidence type="ECO:0000313" key="3">
    <source>
        <dbReference type="Proteomes" id="UP000037460"/>
    </source>
</evidence>
<reference evidence="3" key="1">
    <citation type="journal article" date="2015" name="PLoS Genet.">
        <title>Genome Sequence and Transcriptome Analyses of Chrysochromulina tobin: Metabolic Tools for Enhanced Algal Fitness in the Prominent Order Prymnesiales (Haptophyceae).</title>
        <authorList>
            <person name="Hovde B.T."/>
            <person name="Deodato C.R."/>
            <person name="Hunsperger H.M."/>
            <person name="Ryken S.A."/>
            <person name="Yost W."/>
            <person name="Jha R.K."/>
            <person name="Patterson J."/>
            <person name="Monnat R.J. Jr."/>
            <person name="Barlow S.B."/>
            <person name="Starkenburg S.R."/>
            <person name="Cattolico R.A."/>
        </authorList>
    </citation>
    <scope>NUCLEOTIDE SEQUENCE</scope>
    <source>
        <strain evidence="3">CCMP291</strain>
    </source>
</reference>
<keyword evidence="3" id="KW-1185">Reference proteome</keyword>
<dbReference type="PROSITE" id="PS51257">
    <property type="entry name" value="PROKAR_LIPOPROTEIN"/>
    <property type="match status" value="1"/>
</dbReference>